<organism evidence="8 9">
    <name type="scientific">Aerococcus urinae</name>
    <dbReference type="NCBI Taxonomy" id="1376"/>
    <lineage>
        <taxon>Bacteria</taxon>
        <taxon>Bacillati</taxon>
        <taxon>Bacillota</taxon>
        <taxon>Bacilli</taxon>
        <taxon>Lactobacillales</taxon>
        <taxon>Aerococcaceae</taxon>
        <taxon>Aerococcus</taxon>
    </lineage>
</organism>
<dbReference type="GeneID" id="35766799"/>
<dbReference type="Proteomes" id="UP001069145">
    <property type="component" value="Unassembled WGS sequence"/>
</dbReference>
<dbReference type="GO" id="GO:0003863">
    <property type="term" value="F:branched-chain 2-oxo acid dehydrogenase activity"/>
    <property type="evidence" value="ECO:0007669"/>
    <property type="project" value="UniProtKB-EC"/>
</dbReference>
<sequence length="328" mass="36197">MEKLASTGLSKEAIIEAYKHVVRSRLLDERIWQLTRIGKTSFNISGQGHEVGLVAMALAFDHDKDFFLPYYRDMTACMVWGMSCTDVLLATFGKDADPNSHGRQMPNHFGSKEHNIVSHSSPVSTQYPVAAGVALANKLDGSDSIALTTTGEGSFNQGECAEAMNISGVMQLPVIFVVENNGYAISVPAKHQYHAESLALRGPGYGFEGERVDGFDFAQSYKAFKKAVEKVRQGGGPHLIELMVTRLTSHSSDDDQTVYRSKEELEEVKANDPIKKFKAQLIEEGYLTEAEDEKIYQELQAEVDQATDEAEASPDPTPESLYEQVYAD</sequence>
<reference evidence="7" key="2">
    <citation type="submission" date="2022-09" db="EMBL/GenBank/DDBJ databases">
        <title>Aerococcus urinae taxonomy study.</title>
        <authorList>
            <person name="Christensen J."/>
            <person name="Senneby E."/>
        </authorList>
    </citation>
    <scope>NUCLEOTIDE SEQUENCE</scope>
    <source>
        <strain evidence="7">NLD-066-U95</strain>
    </source>
</reference>
<dbReference type="EMBL" id="CP065662">
    <property type="protein sequence ID" value="QPS01721.1"/>
    <property type="molecule type" value="Genomic_DNA"/>
</dbReference>
<keyword evidence="2 4" id="KW-0560">Oxidoreductase</keyword>
<evidence type="ECO:0000256" key="1">
    <source>
        <dbReference type="ARBA" id="ARBA00001964"/>
    </source>
</evidence>
<dbReference type="InterPro" id="IPR050771">
    <property type="entry name" value="Alpha-ketoacid_DH_E1_comp"/>
</dbReference>
<protein>
    <recommendedName>
        <fullName evidence="4">2-oxoisovalerate dehydrogenase subunit alpha</fullName>
        <ecNumber evidence="4">1.2.4.4</ecNumber>
    </recommendedName>
    <alternativeName>
        <fullName evidence="4">Branched-chain alpha-keto acid dehydrogenase E1 component alpha chain</fullName>
    </alternativeName>
</protein>
<evidence type="ECO:0000256" key="5">
    <source>
        <dbReference type="SAM" id="MobiDB-lite"/>
    </source>
</evidence>
<accession>A0A0X8FGB7</accession>
<dbReference type="KEGG" id="aun:AWM73_08795"/>
<evidence type="ECO:0000313" key="9">
    <source>
        <dbReference type="Proteomes" id="UP000594771"/>
    </source>
</evidence>
<evidence type="ECO:0000313" key="8">
    <source>
        <dbReference type="EMBL" id="QPS01721.1"/>
    </source>
</evidence>
<dbReference type="SUPFAM" id="SSF52518">
    <property type="entry name" value="Thiamin diphosphate-binding fold (THDP-binding)"/>
    <property type="match status" value="1"/>
</dbReference>
<dbReference type="InterPro" id="IPR029061">
    <property type="entry name" value="THDP-binding"/>
</dbReference>
<comment type="similarity">
    <text evidence="4">Belongs to the BCKDHA family.</text>
</comment>
<feature type="domain" description="Dehydrogenase E1 component" evidence="6">
    <location>
        <begin position="19"/>
        <end position="319"/>
    </location>
</feature>
<evidence type="ECO:0000259" key="6">
    <source>
        <dbReference type="Pfam" id="PF00676"/>
    </source>
</evidence>
<keyword evidence="10" id="KW-1185">Reference proteome</keyword>
<dbReference type="Pfam" id="PF00676">
    <property type="entry name" value="E1_dh"/>
    <property type="match status" value="1"/>
</dbReference>
<comment type="catalytic activity">
    <reaction evidence="4">
        <text>N(6)-[(R)-lipoyl]-L-lysyl-[protein] + 3-methyl-2-oxobutanoate + H(+) = N(6)-[(R)-S(8)-2-methylpropanoyldihydrolipoyl]-L-lysyl-[protein] + CO2</text>
        <dbReference type="Rhea" id="RHEA:13457"/>
        <dbReference type="Rhea" id="RHEA-COMP:10474"/>
        <dbReference type="Rhea" id="RHEA-COMP:10497"/>
        <dbReference type="ChEBI" id="CHEBI:11851"/>
        <dbReference type="ChEBI" id="CHEBI:15378"/>
        <dbReference type="ChEBI" id="CHEBI:16526"/>
        <dbReference type="ChEBI" id="CHEBI:83099"/>
        <dbReference type="ChEBI" id="CHEBI:83142"/>
        <dbReference type="EC" id="1.2.4.4"/>
    </reaction>
</comment>
<proteinExistence type="inferred from homology"/>
<evidence type="ECO:0000256" key="3">
    <source>
        <dbReference type="ARBA" id="ARBA00023052"/>
    </source>
</evidence>
<evidence type="ECO:0000313" key="7">
    <source>
        <dbReference type="EMBL" id="MCY3053574.1"/>
    </source>
</evidence>
<dbReference type="PANTHER" id="PTHR43380:SF1">
    <property type="entry name" value="2-OXOISOVALERATE DEHYDROGENASE SUBUNIT ALPHA, MITOCHONDRIAL"/>
    <property type="match status" value="1"/>
</dbReference>
<dbReference type="EMBL" id="JAOTML010000006">
    <property type="protein sequence ID" value="MCY3053574.1"/>
    <property type="molecule type" value="Genomic_DNA"/>
</dbReference>
<comment type="function">
    <text evidence="4">The branched-chain alpha-keto dehydrogenase complex catalyzes the overall conversion of alpha-keto acids to acyl-CoA and CO(2). It contains multiple copies of three enzymatic components: branched-chain alpha-keto acid decarboxylase (E1), lipoamide acyltransferase (E2) and lipoamide dehydrogenase (E3).</text>
</comment>
<name>A0A0X8FGB7_9LACT</name>
<evidence type="ECO:0000313" key="10">
    <source>
        <dbReference type="Proteomes" id="UP001069145"/>
    </source>
</evidence>
<comment type="cofactor">
    <cofactor evidence="1 4">
        <name>thiamine diphosphate</name>
        <dbReference type="ChEBI" id="CHEBI:58937"/>
    </cofactor>
</comment>
<keyword evidence="3 4" id="KW-0786">Thiamine pyrophosphate</keyword>
<dbReference type="GO" id="GO:0009083">
    <property type="term" value="P:branched-chain amino acid catabolic process"/>
    <property type="evidence" value="ECO:0007669"/>
    <property type="project" value="TreeGrafter"/>
</dbReference>
<dbReference type="EC" id="1.2.4.4" evidence="4"/>
<gene>
    <name evidence="8" type="ORF">I6G68_01210</name>
    <name evidence="7" type="ORF">ODY43_06185</name>
</gene>
<feature type="region of interest" description="Disordered" evidence="5">
    <location>
        <begin position="300"/>
        <end position="328"/>
    </location>
</feature>
<dbReference type="RefSeq" id="WP_060779101.1">
    <property type="nucleotide sequence ID" value="NZ_CAJHLF010000006.1"/>
</dbReference>
<reference evidence="8 9" key="1">
    <citation type="submission" date="2020-12" db="EMBL/GenBank/DDBJ databases">
        <title>FDA dAtabase for Regulatory Grade micrObial Sequences (FDA-ARGOS): Supporting development and validation of Infectious Disease Dx tests.</title>
        <authorList>
            <person name="Sproer C."/>
            <person name="Gronow S."/>
            <person name="Severitt S."/>
            <person name="Schroder I."/>
            <person name="Tallon L."/>
            <person name="Sadzewicz L."/>
            <person name="Zhao X."/>
            <person name="Boylan J."/>
            <person name="Ott S."/>
            <person name="Bowen H."/>
            <person name="Vavikolanu K."/>
            <person name="Mehta A."/>
            <person name="Aluvathingal J."/>
            <person name="Nadendla S."/>
            <person name="Lowell S."/>
            <person name="Myers T."/>
            <person name="Yan Y."/>
            <person name="Sichtig H."/>
        </authorList>
    </citation>
    <scope>NUCLEOTIDE SEQUENCE [LARGE SCALE GENOMIC DNA]</scope>
    <source>
        <strain evidence="8 9">FDAARGOS_911</strain>
    </source>
</reference>
<dbReference type="AlphaFoldDB" id="A0A0X8FGB7"/>
<dbReference type="OrthoDB" id="9766715at2"/>
<evidence type="ECO:0000256" key="4">
    <source>
        <dbReference type="RuleBase" id="RU365014"/>
    </source>
</evidence>
<evidence type="ECO:0000256" key="2">
    <source>
        <dbReference type="ARBA" id="ARBA00023002"/>
    </source>
</evidence>
<dbReference type="InterPro" id="IPR001017">
    <property type="entry name" value="DH_E1"/>
</dbReference>
<dbReference type="Proteomes" id="UP000594771">
    <property type="component" value="Chromosome"/>
</dbReference>
<dbReference type="Gene3D" id="3.40.50.970">
    <property type="match status" value="1"/>
</dbReference>
<dbReference type="PANTHER" id="PTHR43380">
    <property type="entry name" value="2-OXOISOVALERATE DEHYDROGENASE SUBUNIT ALPHA, MITOCHONDRIAL"/>
    <property type="match status" value="1"/>
</dbReference>
<dbReference type="CDD" id="cd02000">
    <property type="entry name" value="TPP_E1_PDC_ADC_BCADC"/>
    <property type="match status" value="1"/>
</dbReference>